<dbReference type="InterPro" id="IPR046796">
    <property type="entry name" value="Transposase_32_dom"/>
</dbReference>
<dbReference type="AlphaFoldDB" id="A0A6A1VXF6"/>
<protein>
    <recommendedName>
        <fullName evidence="2">Putative plant transposon protein domain-containing protein</fullName>
    </recommendedName>
</protein>
<gene>
    <name evidence="3" type="ORF">CJ030_MR4G005814</name>
</gene>
<dbReference type="OrthoDB" id="848707at2759"/>
<comment type="caution">
    <text evidence="3">The sequence shown here is derived from an EMBL/GenBank/DDBJ whole genome shotgun (WGS) entry which is preliminary data.</text>
</comment>
<dbReference type="Pfam" id="PF20167">
    <property type="entry name" value="Transposase_32"/>
    <property type="match status" value="1"/>
</dbReference>
<evidence type="ECO:0000313" key="4">
    <source>
        <dbReference type="Proteomes" id="UP000516437"/>
    </source>
</evidence>
<organism evidence="3 4">
    <name type="scientific">Morella rubra</name>
    <name type="common">Chinese bayberry</name>
    <dbReference type="NCBI Taxonomy" id="262757"/>
    <lineage>
        <taxon>Eukaryota</taxon>
        <taxon>Viridiplantae</taxon>
        <taxon>Streptophyta</taxon>
        <taxon>Embryophyta</taxon>
        <taxon>Tracheophyta</taxon>
        <taxon>Spermatophyta</taxon>
        <taxon>Magnoliopsida</taxon>
        <taxon>eudicotyledons</taxon>
        <taxon>Gunneridae</taxon>
        <taxon>Pentapetalae</taxon>
        <taxon>rosids</taxon>
        <taxon>fabids</taxon>
        <taxon>Fagales</taxon>
        <taxon>Myricaceae</taxon>
        <taxon>Morella</taxon>
    </lineage>
</organism>
<dbReference type="Proteomes" id="UP000516437">
    <property type="component" value="Chromosome 4"/>
</dbReference>
<accession>A0A6A1VXF6</accession>
<feature type="compositionally biased region" description="Low complexity" evidence="1">
    <location>
        <begin position="325"/>
        <end position="337"/>
    </location>
</feature>
<evidence type="ECO:0000259" key="2">
    <source>
        <dbReference type="Pfam" id="PF20167"/>
    </source>
</evidence>
<evidence type="ECO:0000256" key="1">
    <source>
        <dbReference type="SAM" id="MobiDB-lite"/>
    </source>
</evidence>
<sequence>MSSSRHTRSSQRTPASVTSKGKKKARTTEEPTPSPEGYIYRSGLCKNRFTQDFRDRKVIHGRWIDFEWFSANGFDFQDMFEFQGWETLVSIKENCYVYLVKLVFANFQFSKSEDADSYVNGKMLDLSSSSLNSLANAPDGGKKFFENHGWVGLSEVDPLHILRVVLDNATLNEIIKPTASDLSISRRILHHMVCNIILPRTGKFEYITFLDLFVMYCLITRTPMNLGHLMLNHMKAANEKKNQGLPYGMFFTRVFQILEIDLGGEVRIPPMDSREYNHKTLKLMGFQQNTDGVWVKKADATPQKRSHRGSVSEAQSEDEEEDTFTRTPPTATRTPRTPFSPPSFPSYPMESSSHVPPSCSHESHFDSLEASFVDIKEEQRRLGQQLEKLSLDMKTGFDDIKELFAAHDERFNLLDKDVRLLKHQVNNSVRVATDVIQATVKDLKSSAQDVITATEVSMDVDRNLRPHVMKWTYWFSTTWMNWLRKFDVDHPPPP</sequence>
<dbReference type="EMBL" id="RXIC02000022">
    <property type="protein sequence ID" value="KAB1216248.1"/>
    <property type="molecule type" value="Genomic_DNA"/>
</dbReference>
<proteinExistence type="predicted"/>
<evidence type="ECO:0000313" key="3">
    <source>
        <dbReference type="EMBL" id="KAB1216248.1"/>
    </source>
</evidence>
<feature type="region of interest" description="Disordered" evidence="1">
    <location>
        <begin position="298"/>
        <end position="363"/>
    </location>
</feature>
<feature type="region of interest" description="Disordered" evidence="1">
    <location>
        <begin position="1"/>
        <end position="37"/>
    </location>
</feature>
<reference evidence="3 4" key="1">
    <citation type="journal article" date="2019" name="Plant Biotechnol. J.">
        <title>The red bayberry genome and genetic basis of sex determination.</title>
        <authorList>
            <person name="Jia H.M."/>
            <person name="Jia H.J."/>
            <person name="Cai Q.L."/>
            <person name="Wang Y."/>
            <person name="Zhao H.B."/>
            <person name="Yang W.F."/>
            <person name="Wang G.Y."/>
            <person name="Li Y.H."/>
            <person name="Zhan D.L."/>
            <person name="Shen Y.T."/>
            <person name="Niu Q.F."/>
            <person name="Chang L."/>
            <person name="Qiu J."/>
            <person name="Zhao L."/>
            <person name="Xie H.B."/>
            <person name="Fu W.Y."/>
            <person name="Jin J."/>
            <person name="Li X.W."/>
            <person name="Jiao Y."/>
            <person name="Zhou C.C."/>
            <person name="Tu T."/>
            <person name="Chai C.Y."/>
            <person name="Gao J.L."/>
            <person name="Fan L.J."/>
            <person name="van de Weg E."/>
            <person name="Wang J.Y."/>
            <person name="Gao Z.S."/>
        </authorList>
    </citation>
    <scope>NUCLEOTIDE SEQUENCE [LARGE SCALE GENOMIC DNA]</scope>
    <source>
        <tissue evidence="3">Leaves</tissue>
    </source>
</reference>
<feature type="domain" description="Putative plant transposon protein" evidence="2">
    <location>
        <begin position="82"/>
        <end position="259"/>
    </location>
</feature>
<keyword evidence="4" id="KW-1185">Reference proteome</keyword>
<name>A0A6A1VXF6_9ROSI</name>